<organism evidence="7 8">
    <name type="scientific">Lentinus tigrinus ALCF2SS1-6</name>
    <dbReference type="NCBI Taxonomy" id="1328759"/>
    <lineage>
        <taxon>Eukaryota</taxon>
        <taxon>Fungi</taxon>
        <taxon>Dikarya</taxon>
        <taxon>Basidiomycota</taxon>
        <taxon>Agaricomycotina</taxon>
        <taxon>Agaricomycetes</taxon>
        <taxon>Polyporales</taxon>
        <taxon>Polyporaceae</taxon>
        <taxon>Lentinus</taxon>
    </lineage>
</organism>
<dbReference type="PANTHER" id="PTHR16201">
    <property type="entry name" value="SEVEN TRANSMEMBRANE PROTEIN 1-RELATED"/>
    <property type="match status" value="1"/>
</dbReference>
<dbReference type="OrthoDB" id="407617at2759"/>
<evidence type="ECO:0000256" key="4">
    <source>
        <dbReference type="ARBA" id="ARBA00023136"/>
    </source>
</evidence>
<feature type="region of interest" description="Disordered" evidence="5">
    <location>
        <begin position="226"/>
        <end position="270"/>
    </location>
</feature>
<keyword evidence="2 6" id="KW-0812">Transmembrane</keyword>
<evidence type="ECO:0000256" key="1">
    <source>
        <dbReference type="ARBA" id="ARBA00004141"/>
    </source>
</evidence>
<protein>
    <recommendedName>
        <fullName evidence="9">PQ-loop-domain-containing protein</fullName>
    </recommendedName>
</protein>
<feature type="transmembrane region" description="Helical" evidence="6">
    <location>
        <begin position="95"/>
        <end position="123"/>
    </location>
</feature>
<dbReference type="InterPro" id="IPR051415">
    <property type="entry name" value="LAAT-1"/>
</dbReference>
<evidence type="ECO:0000256" key="6">
    <source>
        <dbReference type="SAM" id="Phobius"/>
    </source>
</evidence>
<dbReference type="Pfam" id="PF04193">
    <property type="entry name" value="PQ-loop"/>
    <property type="match status" value="2"/>
</dbReference>
<evidence type="ECO:0000313" key="8">
    <source>
        <dbReference type="Proteomes" id="UP000313359"/>
    </source>
</evidence>
<gene>
    <name evidence="7" type="ORF">L227DRAFT_591407</name>
</gene>
<evidence type="ECO:0000313" key="7">
    <source>
        <dbReference type="EMBL" id="RPD64186.1"/>
    </source>
</evidence>
<proteinExistence type="predicted"/>
<dbReference type="GO" id="GO:0016020">
    <property type="term" value="C:membrane"/>
    <property type="evidence" value="ECO:0007669"/>
    <property type="project" value="UniProtKB-SubCell"/>
</dbReference>
<feature type="transmembrane region" description="Helical" evidence="6">
    <location>
        <begin position="129"/>
        <end position="147"/>
    </location>
</feature>
<accession>A0A5C2SS56</accession>
<evidence type="ECO:0000256" key="3">
    <source>
        <dbReference type="ARBA" id="ARBA00022989"/>
    </source>
</evidence>
<feature type="transmembrane region" description="Helical" evidence="6">
    <location>
        <begin position="189"/>
        <end position="212"/>
    </location>
</feature>
<dbReference type="Gene3D" id="1.20.1280.290">
    <property type="match status" value="2"/>
</dbReference>
<keyword evidence="3 6" id="KW-1133">Transmembrane helix</keyword>
<feature type="transmembrane region" description="Helical" evidence="6">
    <location>
        <begin position="65"/>
        <end position="83"/>
    </location>
</feature>
<evidence type="ECO:0000256" key="5">
    <source>
        <dbReference type="SAM" id="MobiDB-lite"/>
    </source>
</evidence>
<dbReference type="SMART" id="SM00679">
    <property type="entry name" value="CTNS"/>
    <property type="match status" value="2"/>
</dbReference>
<dbReference type="InterPro" id="IPR006603">
    <property type="entry name" value="PQ-loop_rpt"/>
</dbReference>
<keyword evidence="8" id="KW-1185">Reference proteome</keyword>
<comment type="subcellular location">
    <subcellularLocation>
        <location evidence="1">Membrane</location>
        <topology evidence="1">Multi-pass membrane protein</topology>
    </subcellularLocation>
</comment>
<keyword evidence="4 6" id="KW-0472">Membrane</keyword>
<feature type="compositionally biased region" description="Low complexity" evidence="5">
    <location>
        <begin position="226"/>
        <end position="235"/>
    </location>
</feature>
<evidence type="ECO:0000256" key="2">
    <source>
        <dbReference type="ARBA" id="ARBA00022692"/>
    </source>
</evidence>
<evidence type="ECO:0008006" key="9">
    <source>
        <dbReference type="Google" id="ProtNLM"/>
    </source>
</evidence>
<dbReference type="Proteomes" id="UP000313359">
    <property type="component" value="Unassembled WGS sequence"/>
</dbReference>
<feature type="transmembrane region" description="Helical" evidence="6">
    <location>
        <begin position="159"/>
        <end position="177"/>
    </location>
</feature>
<sequence length="270" mass="29575">MPANHAAENALGTMGTICWTVQLLPQLWHTWRTKSTEGLSEWLMLTWGIAGTFLGTYSVVQNLNIPLILQPQLFGVLCLISWVQCQHYGRKRSRAVAITMLLVAVALFAGFEVGMIFAITPAYNAGNMAPVQFFGIFSTILIAGALLPQYYEIYKRKEVIGISLLFMTVDLLGGVFNDLSLAFKEEFDVVAGVTYSLVVVMDGIVILCALILNPLARRRRKRQAAAASSAESEAQTIGNNDEPAEPSAVPEVPEQLEEKKNNVDVEQGPA</sequence>
<dbReference type="PANTHER" id="PTHR16201:SF37">
    <property type="entry name" value="PQ-LOOP REPEAT-CONTAINING PROTEIN"/>
    <property type="match status" value="1"/>
</dbReference>
<feature type="transmembrane region" description="Helical" evidence="6">
    <location>
        <begin position="42"/>
        <end position="59"/>
    </location>
</feature>
<name>A0A5C2SS56_9APHY</name>
<reference evidence="7" key="1">
    <citation type="journal article" date="2018" name="Genome Biol. Evol.">
        <title>Genomics and development of Lentinus tigrinus, a white-rot wood-decaying mushroom with dimorphic fruiting bodies.</title>
        <authorList>
            <person name="Wu B."/>
            <person name="Xu Z."/>
            <person name="Knudson A."/>
            <person name="Carlson A."/>
            <person name="Chen N."/>
            <person name="Kovaka S."/>
            <person name="LaButti K."/>
            <person name="Lipzen A."/>
            <person name="Pennachio C."/>
            <person name="Riley R."/>
            <person name="Schakwitz W."/>
            <person name="Umezawa K."/>
            <person name="Ohm R.A."/>
            <person name="Grigoriev I.V."/>
            <person name="Nagy L.G."/>
            <person name="Gibbons J."/>
            <person name="Hibbett D."/>
        </authorList>
    </citation>
    <scope>NUCLEOTIDE SEQUENCE [LARGE SCALE GENOMIC DNA]</scope>
    <source>
        <strain evidence="7">ALCF2SS1-6</strain>
    </source>
</reference>
<dbReference type="AlphaFoldDB" id="A0A5C2SS56"/>
<dbReference type="EMBL" id="ML122254">
    <property type="protein sequence ID" value="RPD64186.1"/>
    <property type="molecule type" value="Genomic_DNA"/>
</dbReference>